<dbReference type="Proteomes" id="UP000509327">
    <property type="component" value="Chromosome"/>
</dbReference>
<dbReference type="Proteomes" id="UP000247790">
    <property type="component" value="Unassembled WGS sequence"/>
</dbReference>
<evidence type="ECO:0000313" key="9">
    <source>
        <dbReference type="Proteomes" id="UP000247790"/>
    </source>
</evidence>
<keyword evidence="3" id="KW-0010">Activator</keyword>
<dbReference type="InterPro" id="IPR012318">
    <property type="entry name" value="HTH_CRP"/>
</dbReference>
<feature type="domain" description="HTH crp-type" evidence="6">
    <location>
        <begin position="146"/>
        <end position="220"/>
    </location>
</feature>
<evidence type="ECO:0000259" key="5">
    <source>
        <dbReference type="PROSITE" id="PS50042"/>
    </source>
</evidence>
<dbReference type="SMART" id="SM00100">
    <property type="entry name" value="cNMP"/>
    <property type="match status" value="1"/>
</dbReference>
<reference evidence="7 9" key="1">
    <citation type="submission" date="2018-06" db="EMBL/GenBank/DDBJ databases">
        <title>Genomic Encyclopedia of Type Strains, Phase III (KMG-III): the genomes of soil and plant-associated and newly described type strains.</title>
        <authorList>
            <person name="Whitman W."/>
        </authorList>
    </citation>
    <scope>NUCLEOTIDE SEQUENCE [LARGE SCALE GENOMIC DNA]</scope>
    <source>
        <strain evidence="7 9">CECT 7022</strain>
    </source>
</reference>
<dbReference type="OrthoDB" id="9812325at2"/>
<dbReference type="Gene3D" id="2.60.120.10">
    <property type="entry name" value="Jelly Rolls"/>
    <property type="match status" value="1"/>
</dbReference>
<evidence type="ECO:0000313" key="10">
    <source>
        <dbReference type="Proteomes" id="UP000509327"/>
    </source>
</evidence>
<dbReference type="PANTHER" id="PTHR24567">
    <property type="entry name" value="CRP FAMILY TRANSCRIPTIONAL REGULATORY PROTEIN"/>
    <property type="match status" value="1"/>
</dbReference>
<accession>A0A2V4WS14</accession>
<evidence type="ECO:0000256" key="4">
    <source>
        <dbReference type="ARBA" id="ARBA00023163"/>
    </source>
</evidence>
<keyword evidence="1" id="KW-0805">Transcription regulation</keyword>
<sequence length="234" mass="26611">MNKILYLSQFDLMSSLSEADLMEMDSMTSITTLPKLTMIQRPDTFKEGFFFIKKGKVRLYTLNPEGKQFTVDILSEGNVFGELNGISLGTRALYIETMEICDVCLMDRGRFEQFLMDHPAFMMRMMNVLSSRIKQMSDLTQTLALGNLHDKILHNLCRLAEQIGYTEEDGYCRIQSDITHQEIAWMAGASRESVTAAMKELSQAGRIRTSFKSVALHASELESFRQTASPQVEM</sequence>
<dbReference type="InterPro" id="IPR036388">
    <property type="entry name" value="WH-like_DNA-bd_sf"/>
</dbReference>
<dbReference type="GO" id="GO:0003677">
    <property type="term" value="F:DNA binding"/>
    <property type="evidence" value="ECO:0007669"/>
    <property type="project" value="UniProtKB-KW"/>
</dbReference>
<organism evidence="7 9">
    <name type="scientific">Paenibacillus barcinonensis</name>
    <dbReference type="NCBI Taxonomy" id="198119"/>
    <lineage>
        <taxon>Bacteria</taxon>
        <taxon>Bacillati</taxon>
        <taxon>Bacillota</taxon>
        <taxon>Bacilli</taxon>
        <taxon>Bacillales</taxon>
        <taxon>Paenibacillaceae</taxon>
        <taxon>Paenibacillus</taxon>
    </lineage>
</organism>
<dbReference type="CDD" id="cd00038">
    <property type="entry name" value="CAP_ED"/>
    <property type="match status" value="1"/>
</dbReference>
<evidence type="ECO:0000256" key="2">
    <source>
        <dbReference type="ARBA" id="ARBA00023125"/>
    </source>
</evidence>
<dbReference type="PROSITE" id="PS50042">
    <property type="entry name" value="CNMP_BINDING_3"/>
    <property type="match status" value="1"/>
</dbReference>
<dbReference type="PANTHER" id="PTHR24567:SF26">
    <property type="entry name" value="REGULATORY PROTEIN YEIL"/>
    <property type="match status" value="1"/>
</dbReference>
<dbReference type="InterPro" id="IPR050397">
    <property type="entry name" value="Env_Response_Regulators"/>
</dbReference>
<keyword evidence="10" id="KW-1185">Reference proteome</keyword>
<dbReference type="RefSeq" id="WP_110895810.1">
    <property type="nucleotide sequence ID" value="NZ_CP054614.1"/>
</dbReference>
<dbReference type="Pfam" id="PF00027">
    <property type="entry name" value="cNMP_binding"/>
    <property type="match status" value="1"/>
</dbReference>
<dbReference type="InterPro" id="IPR000595">
    <property type="entry name" value="cNMP-bd_dom"/>
</dbReference>
<dbReference type="SUPFAM" id="SSF46785">
    <property type="entry name" value="Winged helix' DNA-binding domain"/>
    <property type="match status" value="1"/>
</dbReference>
<keyword evidence="4" id="KW-0804">Transcription</keyword>
<name>A0A2V4WS14_PAEBA</name>
<dbReference type="InterPro" id="IPR036390">
    <property type="entry name" value="WH_DNA-bd_sf"/>
</dbReference>
<evidence type="ECO:0000256" key="3">
    <source>
        <dbReference type="ARBA" id="ARBA00023159"/>
    </source>
</evidence>
<dbReference type="AlphaFoldDB" id="A0A2V4WS14"/>
<evidence type="ECO:0000259" key="6">
    <source>
        <dbReference type="PROSITE" id="PS51063"/>
    </source>
</evidence>
<protein>
    <submittedName>
        <fullName evidence="7 8">CRP/FNR family transcriptional regulator</fullName>
    </submittedName>
</protein>
<dbReference type="Pfam" id="PF13545">
    <property type="entry name" value="HTH_Crp_2"/>
    <property type="match status" value="1"/>
</dbReference>
<reference evidence="8 10" key="2">
    <citation type="submission" date="2020-06" db="EMBL/GenBank/DDBJ databases">
        <title>Complete genome of Paenibacillus barcinonensis KACC11450.</title>
        <authorList>
            <person name="Kim M."/>
            <person name="Park Y.-J."/>
            <person name="Shin J.-H."/>
        </authorList>
    </citation>
    <scope>NUCLEOTIDE SEQUENCE [LARGE SCALE GENOMIC DNA]</scope>
    <source>
        <strain evidence="8 10">KACC11450</strain>
    </source>
</reference>
<keyword evidence="2" id="KW-0238">DNA-binding</keyword>
<dbReference type="EMBL" id="CP054614">
    <property type="protein sequence ID" value="QKS57535.1"/>
    <property type="molecule type" value="Genomic_DNA"/>
</dbReference>
<dbReference type="GO" id="GO:0003700">
    <property type="term" value="F:DNA-binding transcription factor activity"/>
    <property type="evidence" value="ECO:0007669"/>
    <property type="project" value="TreeGrafter"/>
</dbReference>
<dbReference type="GO" id="GO:0005829">
    <property type="term" value="C:cytosol"/>
    <property type="evidence" value="ECO:0007669"/>
    <property type="project" value="TreeGrafter"/>
</dbReference>
<evidence type="ECO:0000256" key="1">
    <source>
        <dbReference type="ARBA" id="ARBA00023015"/>
    </source>
</evidence>
<gene>
    <name evidence="7" type="ORF">DFQ00_103283</name>
    <name evidence="8" type="ORF">HUB98_15275</name>
</gene>
<dbReference type="SUPFAM" id="SSF51206">
    <property type="entry name" value="cAMP-binding domain-like"/>
    <property type="match status" value="1"/>
</dbReference>
<evidence type="ECO:0000313" key="7">
    <source>
        <dbReference type="EMBL" id="PYE50864.1"/>
    </source>
</evidence>
<evidence type="ECO:0000313" key="8">
    <source>
        <dbReference type="EMBL" id="QKS57535.1"/>
    </source>
</evidence>
<dbReference type="Gene3D" id="1.10.10.10">
    <property type="entry name" value="Winged helix-like DNA-binding domain superfamily/Winged helix DNA-binding domain"/>
    <property type="match status" value="1"/>
</dbReference>
<feature type="domain" description="Cyclic nucleotide-binding" evidence="5">
    <location>
        <begin position="12"/>
        <end position="132"/>
    </location>
</feature>
<dbReference type="PROSITE" id="PS51063">
    <property type="entry name" value="HTH_CRP_2"/>
    <property type="match status" value="1"/>
</dbReference>
<proteinExistence type="predicted"/>
<dbReference type="EMBL" id="QJSW01000003">
    <property type="protein sequence ID" value="PYE50864.1"/>
    <property type="molecule type" value="Genomic_DNA"/>
</dbReference>
<dbReference type="InterPro" id="IPR014710">
    <property type="entry name" value="RmlC-like_jellyroll"/>
</dbReference>
<dbReference type="InterPro" id="IPR018490">
    <property type="entry name" value="cNMP-bd_dom_sf"/>
</dbReference>